<dbReference type="SMART" id="SM00347">
    <property type="entry name" value="HTH_MARR"/>
    <property type="match status" value="1"/>
</dbReference>
<dbReference type="Gene3D" id="1.10.10.10">
    <property type="entry name" value="Winged helix-like DNA-binding domain superfamily/Winged helix DNA-binding domain"/>
    <property type="match status" value="1"/>
</dbReference>
<protein>
    <submittedName>
        <fullName evidence="5">MarR family transcriptional regulator</fullName>
    </submittedName>
</protein>
<evidence type="ECO:0000256" key="3">
    <source>
        <dbReference type="ARBA" id="ARBA00023163"/>
    </source>
</evidence>
<dbReference type="EMBL" id="WOEZ01000253">
    <property type="protein sequence ID" value="NPT61119.1"/>
    <property type="molecule type" value="Genomic_DNA"/>
</dbReference>
<evidence type="ECO:0000256" key="1">
    <source>
        <dbReference type="ARBA" id="ARBA00023015"/>
    </source>
</evidence>
<feature type="domain" description="HTH marR-type" evidence="4">
    <location>
        <begin position="50"/>
        <end position="183"/>
    </location>
</feature>
<evidence type="ECO:0000259" key="4">
    <source>
        <dbReference type="PROSITE" id="PS50995"/>
    </source>
</evidence>
<dbReference type="GO" id="GO:0003677">
    <property type="term" value="F:DNA binding"/>
    <property type="evidence" value="ECO:0007669"/>
    <property type="project" value="UniProtKB-KW"/>
</dbReference>
<dbReference type="PROSITE" id="PS01117">
    <property type="entry name" value="HTH_MARR_1"/>
    <property type="match status" value="1"/>
</dbReference>
<dbReference type="GO" id="GO:0006950">
    <property type="term" value="P:response to stress"/>
    <property type="evidence" value="ECO:0007669"/>
    <property type="project" value="TreeGrafter"/>
</dbReference>
<evidence type="ECO:0000313" key="6">
    <source>
        <dbReference type="Proteomes" id="UP000655523"/>
    </source>
</evidence>
<keyword evidence="2" id="KW-0238">DNA-binding</keyword>
<reference evidence="5 6" key="1">
    <citation type="submission" date="2019-11" db="EMBL/GenBank/DDBJ databases">
        <title>Metabolism of dissolved organic matter in forest soils.</title>
        <authorList>
            <person name="Cyle K.T."/>
            <person name="Wilhelm R.C."/>
            <person name="Martinez C.E."/>
        </authorList>
    </citation>
    <scope>NUCLEOTIDE SEQUENCE [LARGE SCALE GENOMIC DNA]</scope>
    <source>
        <strain evidence="5 6">5N</strain>
    </source>
</reference>
<accession>A0A972NZ05</accession>
<dbReference type="GO" id="GO:0003700">
    <property type="term" value="F:DNA-binding transcription factor activity"/>
    <property type="evidence" value="ECO:0007669"/>
    <property type="project" value="InterPro"/>
</dbReference>
<dbReference type="PROSITE" id="PS50995">
    <property type="entry name" value="HTH_MARR_2"/>
    <property type="match status" value="1"/>
</dbReference>
<dbReference type="PRINTS" id="PR00598">
    <property type="entry name" value="HTHMARR"/>
</dbReference>
<keyword evidence="3" id="KW-0804">Transcription</keyword>
<evidence type="ECO:0000256" key="2">
    <source>
        <dbReference type="ARBA" id="ARBA00023125"/>
    </source>
</evidence>
<dbReference type="InterPro" id="IPR036390">
    <property type="entry name" value="WH_DNA-bd_sf"/>
</dbReference>
<dbReference type="PANTHER" id="PTHR33164">
    <property type="entry name" value="TRANSCRIPTIONAL REGULATOR, MARR FAMILY"/>
    <property type="match status" value="1"/>
</dbReference>
<dbReference type="PANTHER" id="PTHR33164:SF43">
    <property type="entry name" value="HTH-TYPE TRANSCRIPTIONAL REPRESSOR YETL"/>
    <property type="match status" value="1"/>
</dbReference>
<dbReference type="InterPro" id="IPR036388">
    <property type="entry name" value="WH-like_DNA-bd_sf"/>
</dbReference>
<evidence type="ECO:0000313" key="5">
    <source>
        <dbReference type="EMBL" id="NPT61119.1"/>
    </source>
</evidence>
<organism evidence="5 6">
    <name type="scientific">Paraburkholderia elongata</name>
    <dbReference type="NCBI Taxonomy" id="2675747"/>
    <lineage>
        <taxon>Bacteria</taxon>
        <taxon>Pseudomonadati</taxon>
        <taxon>Pseudomonadota</taxon>
        <taxon>Betaproteobacteria</taxon>
        <taxon>Burkholderiales</taxon>
        <taxon>Burkholderiaceae</taxon>
        <taxon>Paraburkholderia</taxon>
    </lineage>
</organism>
<keyword evidence="1" id="KW-0805">Transcription regulation</keyword>
<dbReference type="SUPFAM" id="SSF46785">
    <property type="entry name" value="Winged helix' DNA-binding domain"/>
    <property type="match status" value="1"/>
</dbReference>
<dbReference type="InterPro" id="IPR039422">
    <property type="entry name" value="MarR/SlyA-like"/>
</dbReference>
<comment type="caution">
    <text evidence="5">The sequence shown here is derived from an EMBL/GenBank/DDBJ whole genome shotgun (WGS) entry which is preliminary data.</text>
</comment>
<dbReference type="Pfam" id="PF12802">
    <property type="entry name" value="MarR_2"/>
    <property type="match status" value="1"/>
</dbReference>
<dbReference type="InterPro" id="IPR023187">
    <property type="entry name" value="Tscrpt_reg_MarR-type_CS"/>
</dbReference>
<dbReference type="AlphaFoldDB" id="A0A972NZ05"/>
<dbReference type="InterPro" id="IPR000835">
    <property type="entry name" value="HTH_MarR-typ"/>
</dbReference>
<sequence>MRERCSSLTRIECRSMQISIKTLFRRPDRVPAMMTSKTPLSTDIDRTEMESDFSYLVFRAHSVLTHTISQRTLRDLDVTAAQGRLLYLVERVGLSHAALIARECGVDPTAVTRLIDRLVRSGLLMRTPNAVDKRVSRLILTRQGQIVAGHMPGILTDVYSKVLAGFSVDEVASFKEMLRRILSS</sequence>
<keyword evidence="6" id="KW-1185">Reference proteome</keyword>
<dbReference type="Proteomes" id="UP000655523">
    <property type="component" value="Unassembled WGS sequence"/>
</dbReference>
<name>A0A972NZ05_9BURK</name>
<proteinExistence type="predicted"/>
<gene>
    <name evidence="5" type="ORF">GNZ13_42930</name>
</gene>